<dbReference type="SUPFAM" id="SSF56112">
    <property type="entry name" value="Protein kinase-like (PK-like)"/>
    <property type="match status" value="1"/>
</dbReference>
<keyword evidence="5 8" id="KW-0418">Kinase</keyword>
<dbReference type="AlphaFoldDB" id="A0A1M5PAY3"/>
<keyword evidence="2" id="KW-0723">Serine/threonine-protein kinase</keyword>
<organism evidence="8 9">
    <name type="scientific">Jatrophihabitans endophyticus</name>
    <dbReference type="NCBI Taxonomy" id="1206085"/>
    <lineage>
        <taxon>Bacteria</taxon>
        <taxon>Bacillati</taxon>
        <taxon>Actinomycetota</taxon>
        <taxon>Actinomycetes</taxon>
        <taxon>Jatrophihabitantales</taxon>
        <taxon>Jatrophihabitantaceae</taxon>
        <taxon>Jatrophihabitans</taxon>
    </lineage>
</organism>
<evidence type="ECO:0000313" key="8">
    <source>
        <dbReference type="EMBL" id="SHG98892.1"/>
    </source>
</evidence>
<dbReference type="GO" id="GO:0005524">
    <property type="term" value="F:ATP binding"/>
    <property type="evidence" value="ECO:0007669"/>
    <property type="project" value="UniProtKB-KW"/>
</dbReference>
<dbReference type="STRING" id="1206085.SAMN05443575_3028"/>
<dbReference type="Proteomes" id="UP000186132">
    <property type="component" value="Unassembled WGS sequence"/>
</dbReference>
<evidence type="ECO:0000259" key="7">
    <source>
        <dbReference type="PROSITE" id="PS50011"/>
    </source>
</evidence>
<dbReference type="EMBL" id="FQVU01000004">
    <property type="protein sequence ID" value="SHG98892.1"/>
    <property type="molecule type" value="Genomic_DNA"/>
</dbReference>
<dbReference type="Gene3D" id="1.10.510.10">
    <property type="entry name" value="Transferase(Phosphotransferase) domain 1"/>
    <property type="match status" value="1"/>
</dbReference>
<dbReference type="GO" id="GO:0004674">
    <property type="term" value="F:protein serine/threonine kinase activity"/>
    <property type="evidence" value="ECO:0007669"/>
    <property type="project" value="UniProtKB-KW"/>
</dbReference>
<proteinExistence type="predicted"/>
<dbReference type="PANTHER" id="PTHR43289">
    <property type="entry name" value="MITOGEN-ACTIVATED PROTEIN KINASE KINASE KINASE 20-RELATED"/>
    <property type="match status" value="1"/>
</dbReference>
<dbReference type="Gene3D" id="3.30.200.20">
    <property type="entry name" value="Phosphorylase Kinase, domain 1"/>
    <property type="match status" value="1"/>
</dbReference>
<evidence type="ECO:0000313" key="9">
    <source>
        <dbReference type="Proteomes" id="UP000186132"/>
    </source>
</evidence>
<evidence type="ECO:0000256" key="4">
    <source>
        <dbReference type="ARBA" id="ARBA00022741"/>
    </source>
</evidence>
<dbReference type="SMART" id="SM00220">
    <property type="entry name" value="S_TKc"/>
    <property type="match status" value="1"/>
</dbReference>
<reference evidence="8 9" key="1">
    <citation type="submission" date="2016-11" db="EMBL/GenBank/DDBJ databases">
        <authorList>
            <person name="Jaros S."/>
            <person name="Januszkiewicz K."/>
            <person name="Wedrychowicz H."/>
        </authorList>
    </citation>
    <scope>NUCLEOTIDE SEQUENCE [LARGE SCALE GENOMIC DNA]</scope>
    <source>
        <strain evidence="8 9">DSM 45627</strain>
    </source>
</reference>
<keyword evidence="9" id="KW-1185">Reference proteome</keyword>
<dbReference type="InterPro" id="IPR000719">
    <property type="entry name" value="Prot_kinase_dom"/>
</dbReference>
<evidence type="ECO:0000256" key="3">
    <source>
        <dbReference type="ARBA" id="ARBA00022679"/>
    </source>
</evidence>
<dbReference type="EC" id="2.7.11.1" evidence="1"/>
<dbReference type="PANTHER" id="PTHR43289:SF6">
    <property type="entry name" value="SERINE_THREONINE-PROTEIN KINASE NEKL-3"/>
    <property type="match status" value="1"/>
</dbReference>
<evidence type="ECO:0000256" key="5">
    <source>
        <dbReference type="ARBA" id="ARBA00022777"/>
    </source>
</evidence>
<evidence type="ECO:0000256" key="1">
    <source>
        <dbReference type="ARBA" id="ARBA00012513"/>
    </source>
</evidence>
<accession>A0A1M5PAY3</accession>
<keyword evidence="3" id="KW-0808">Transferase</keyword>
<feature type="domain" description="Protein kinase" evidence="7">
    <location>
        <begin position="16"/>
        <end position="270"/>
    </location>
</feature>
<gene>
    <name evidence="8" type="ORF">SAMN05443575_3028</name>
</gene>
<protein>
    <recommendedName>
        <fullName evidence="1">non-specific serine/threonine protein kinase</fullName>
        <ecNumber evidence="1">2.7.11.1</ecNumber>
    </recommendedName>
</protein>
<keyword evidence="6" id="KW-0067">ATP-binding</keyword>
<evidence type="ECO:0000256" key="6">
    <source>
        <dbReference type="ARBA" id="ARBA00022840"/>
    </source>
</evidence>
<sequence length="286" mass="30423">MSARTSPVGDELAGRFDDVRPLRSRPPFVLFEARERPGGRRVVVKVPDGVRHLWVDGLLRTQATLLGRIGSHPHVIGVLDSFTLDDGRPALVLEHATGSPRDAVTAAPEPLRAAIATGIKLAGALETVHAADALHCDVRPDNVFTTDVGEPVLGGFDEAVSTAPDASRFPQHVITAYTAPELLEGAAPSPATDVYGLAATLYELVAGHAAFREYAGESAATVIVRVLGGQVQPIVAPDVPIEVSDLLTWAMSADATKRPPTPAWFAEELARIELRQGWPRTHLVTG</sequence>
<dbReference type="Pfam" id="PF00069">
    <property type="entry name" value="Pkinase"/>
    <property type="match status" value="1"/>
</dbReference>
<dbReference type="InterPro" id="IPR011009">
    <property type="entry name" value="Kinase-like_dom_sf"/>
</dbReference>
<name>A0A1M5PAY3_9ACTN</name>
<evidence type="ECO:0000256" key="2">
    <source>
        <dbReference type="ARBA" id="ARBA00022527"/>
    </source>
</evidence>
<keyword evidence="4" id="KW-0547">Nucleotide-binding</keyword>
<dbReference type="PROSITE" id="PS50011">
    <property type="entry name" value="PROTEIN_KINASE_DOM"/>
    <property type="match status" value="1"/>
</dbReference>